<name>A0A2M9CNC4_9MICO</name>
<dbReference type="SUPFAM" id="SSF46785">
    <property type="entry name" value="Winged helix' DNA-binding domain"/>
    <property type="match status" value="1"/>
</dbReference>
<dbReference type="EMBL" id="PGFF01000001">
    <property type="protein sequence ID" value="PJJ73401.1"/>
    <property type="molecule type" value="Genomic_DNA"/>
</dbReference>
<accession>A0A2M9CNC4</accession>
<dbReference type="SMART" id="SM00418">
    <property type="entry name" value="HTH_ARSR"/>
    <property type="match status" value="1"/>
</dbReference>
<dbReference type="GO" id="GO:0003700">
    <property type="term" value="F:DNA-binding transcription factor activity"/>
    <property type="evidence" value="ECO:0007669"/>
    <property type="project" value="InterPro"/>
</dbReference>
<protein>
    <submittedName>
        <fullName evidence="2">DNA-binding transcriptional ArsR family regulator</fullName>
    </submittedName>
</protein>
<keyword evidence="3" id="KW-1185">Reference proteome</keyword>
<gene>
    <name evidence="2" type="ORF">CLV46_2988</name>
</gene>
<dbReference type="CDD" id="cd00090">
    <property type="entry name" value="HTH_ARSR"/>
    <property type="match status" value="1"/>
</dbReference>
<dbReference type="InterPro" id="IPR036388">
    <property type="entry name" value="WH-like_DNA-bd_sf"/>
</dbReference>
<dbReference type="AlphaFoldDB" id="A0A2M9CNC4"/>
<dbReference type="InterPro" id="IPR001845">
    <property type="entry name" value="HTH_ArsR_DNA-bd_dom"/>
</dbReference>
<dbReference type="InterPro" id="IPR011991">
    <property type="entry name" value="ArsR-like_HTH"/>
</dbReference>
<reference evidence="2 3" key="1">
    <citation type="submission" date="2017-11" db="EMBL/GenBank/DDBJ databases">
        <title>Genomic Encyclopedia of Archaeal and Bacterial Type Strains, Phase II (KMG-II): From Individual Species to Whole Genera.</title>
        <authorList>
            <person name="Goeker M."/>
        </authorList>
    </citation>
    <scope>NUCLEOTIDE SEQUENCE [LARGE SCALE GENOMIC DNA]</scope>
    <source>
        <strain evidence="2 3">DSM 27393</strain>
    </source>
</reference>
<feature type="domain" description="HTH arsR-type" evidence="1">
    <location>
        <begin position="6"/>
        <end position="100"/>
    </location>
</feature>
<dbReference type="Pfam" id="PF12840">
    <property type="entry name" value="HTH_20"/>
    <property type="match status" value="1"/>
</dbReference>
<evidence type="ECO:0000313" key="2">
    <source>
        <dbReference type="EMBL" id="PJJ73401.1"/>
    </source>
</evidence>
<evidence type="ECO:0000259" key="1">
    <source>
        <dbReference type="PROSITE" id="PS50987"/>
    </source>
</evidence>
<dbReference type="Gene3D" id="1.10.10.10">
    <property type="entry name" value="Winged helix-like DNA-binding domain superfamily/Winged helix DNA-binding domain"/>
    <property type="match status" value="1"/>
</dbReference>
<evidence type="ECO:0000313" key="3">
    <source>
        <dbReference type="Proteomes" id="UP000228758"/>
    </source>
</evidence>
<dbReference type="RefSeq" id="WP_100365492.1">
    <property type="nucleotide sequence ID" value="NZ_PGFF01000001.1"/>
</dbReference>
<dbReference type="OrthoDB" id="4471357at2"/>
<dbReference type="PRINTS" id="PR00778">
    <property type="entry name" value="HTHARSR"/>
</dbReference>
<proteinExistence type="predicted"/>
<organism evidence="2 3">
    <name type="scientific">Diaminobutyricimonas aerilata</name>
    <dbReference type="NCBI Taxonomy" id="1162967"/>
    <lineage>
        <taxon>Bacteria</taxon>
        <taxon>Bacillati</taxon>
        <taxon>Actinomycetota</taxon>
        <taxon>Actinomycetes</taxon>
        <taxon>Micrococcales</taxon>
        <taxon>Microbacteriaceae</taxon>
        <taxon>Diaminobutyricimonas</taxon>
    </lineage>
</organism>
<dbReference type="PROSITE" id="PS50987">
    <property type="entry name" value="HTH_ARSR_2"/>
    <property type="match status" value="1"/>
</dbReference>
<keyword evidence="2" id="KW-0238">DNA-binding</keyword>
<dbReference type="InterPro" id="IPR036390">
    <property type="entry name" value="WH_DNA-bd_sf"/>
</dbReference>
<dbReference type="Proteomes" id="UP000228758">
    <property type="component" value="Unassembled WGS sequence"/>
</dbReference>
<dbReference type="GO" id="GO:0003677">
    <property type="term" value="F:DNA binding"/>
    <property type="evidence" value="ECO:0007669"/>
    <property type="project" value="UniProtKB-KW"/>
</dbReference>
<sequence length="108" mass="12036">MRTFEHPHVDDLTIGAVLAALADPYRRQVVRQLADEADELTCSQFDLAVGKSTRTHHFRVLREAGIIRQHYEGTTIHNALRADDVGSRFPGLLDSVIEAERAALASTR</sequence>
<comment type="caution">
    <text evidence="2">The sequence shown here is derived from an EMBL/GenBank/DDBJ whole genome shotgun (WGS) entry which is preliminary data.</text>
</comment>